<gene>
    <name evidence="1" type="ORF">EYD46_12125</name>
</gene>
<evidence type="ECO:0000313" key="2">
    <source>
        <dbReference type="Proteomes" id="UP000292372"/>
    </source>
</evidence>
<dbReference type="Proteomes" id="UP000292372">
    <property type="component" value="Unassembled WGS sequence"/>
</dbReference>
<evidence type="ECO:0000313" key="1">
    <source>
        <dbReference type="EMBL" id="TBN14317.1"/>
    </source>
</evidence>
<organism evidence="1 2">
    <name type="scientific">Hyunsoonleella pacifica</name>
    <dbReference type="NCBI Taxonomy" id="1080224"/>
    <lineage>
        <taxon>Bacteria</taxon>
        <taxon>Pseudomonadati</taxon>
        <taxon>Bacteroidota</taxon>
        <taxon>Flavobacteriia</taxon>
        <taxon>Flavobacteriales</taxon>
        <taxon>Flavobacteriaceae</taxon>
    </lineage>
</organism>
<accession>A0A4Q9FLQ9</accession>
<keyword evidence="2" id="KW-1185">Reference proteome</keyword>
<dbReference type="AlphaFoldDB" id="A0A4Q9FLQ9"/>
<dbReference type="EMBL" id="SIRS01000005">
    <property type="protein sequence ID" value="TBN14317.1"/>
    <property type="molecule type" value="Genomic_DNA"/>
</dbReference>
<comment type="caution">
    <text evidence="1">The sequence shown here is derived from an EMBL/GenBank/DDBJ whole genome shotgun (WGS) entry which is preliminary data.</text>
</comment>
<dbReference type="RefSeq" id="WP_130937440.1">
    <property type="nucleotide sequence ID" value="NZ_BMEE01000002.1"/>
</dbReference>
<sequence length="66" mass="8041">MDFSLIQKKGEEVYAFLFEKHHLEQNKYHLNSEKVKIAEYFNDSIIRRLLWLVNKLISNQNIIFDK</sequence>
<name>A0A4Q9FLQ9_9FLAO</name>
<reference evidence="1 2" key="1">
    <citation type="journal article" date="2015" name="Int. J. Syst. Evol. Microbiol.">
        <title>Hyunsoonleella pacifica sp. nov., isolated from seawater of South Pacific Gyre.</title>
        <authorList>
            <person name="Gao X."/>
            <person name="Zhang Z."/>
            <person name="Dai X."/>
            <person name="Zhang X.H."/>
        </authorList>
    </citation>
    <scope>NUCLEOTIDE SEQUENCE [LARGE SCALE GENOMIC DNA]</scope>
    <source>
        <strain evidence="1 2">SW033</strain>
    </source>
</reference>
<protein>
    <submittedName>
        <fullName evidence="1">Uncharacterized protein</fullName>
    </submittedName>
</protein>
<proteinExistence type="predicted"/>